<dbReference type="Proteomes" id="UP000019149">
    <property type="component" value="Unassembled WGS sequence"/>
</dbReference>
<feature type="region of interest" description="Disordered" evidence="17">
    <location>
        <begin position="844"/>
        <end position="885"/>
    </location>
</feature>
<evidence type="ECO:0000256" key="9">
    <source>
        <dbReference type="ARBA" id="ARBA00022741"/>
    </source>
</evidence>
<dbReference type="RefSeq" id="XP_024346815.1">
    <property type="nucleotide sequence ID" value="XM_024498763.1"/>
</dbReference>
<keyword evidence="8" id="KW-0519">Myristate</keyword>
<dbReference type="CTD" id="36345229"/>
<evidence type="ECO:0000256" key="13">
    <source>
        <dbReference type="ARBA" id="ARBA00023136"/>
    </source>
</evidence>
<feature type="compositionally biased region" description="Polar residues" evidence="17">
    <location>
        <begin position="1052"/>
        <end position="1064"/>
    </location>
</feature>
<evidence type="ECO:0000256" key="15">
    <source>
        <dbReference type="ARBA" id="ARBA00023288"/>
    </source>
</evidence>
<evidence type="ECO:0000256" key="8">
    <source>
        <dbReference type="ARBA" id="ARBA00022707"/>
    </source>
</evidence>
<dbReference type="InterPro" id="IPR006599">
    <property type="entry name" value="CARP_motif"/>
</dbReference>
<feature type="domain" description="C-CAP/cofactor C-like" evidence="19">
    <location>
        <begin position="24"/>
        <end position="173"/>
    </location>
</feature>
<evidence type="ECO:0000256" key="17">
    <source>
        <dbReference type="SAM" id="MobiDB-lite"/>
    </source>
</evidence>
<feature type="region of interest" description="Disordered" evidence="17">
    <location>
        <begin position="1049"/>
        <end position="1089"/>
    </location>
</feature>
<evidence type="ECO:0000313" key="20">
    <source>
        <dbReference type="EMBL" id="EUB55619.1"/>
    </source>
</evidence>
<dbReference type="GO" id="GO:1902751">
    <property type="term" value="P:positive regulation of cell cycle G2/M phase transition"/>
    <property type="evidence" value="ECO:0007669"/>
    <property type="project" value="InterPro"/>
</dbReference>
<gene>
    <name evidence="20" type="ORF">EGR_09514</name>
</gene>
<evidence type="ECO:0000256" key="1">
    <source>
        <dbReference type="ARBA" id="ARBA00004342"/>
    </source>
</evidence>
<dbReference type="GO" id="GO:0005525">
    <property type="term" value="F:GTP binding"/>
    <property type="evidence" value="ECO:0007669"/>
    <property type="project" value="UniProtKB-KW"/>
</dbReference>
<dbReference type="InterPro" id="IPR036850">
    <property type="entry name" value="NDK-like_dom_sf"/>
</dbReference>
<dbReference type="InterPro" id="IPR017901">
    <property type="entry name" value="C-CAP_CF_C-like"/>
</dbReference>
<keyword evidence="15" id="KW-0449">Lipoprotein</keyword>
<dbReference type="SUPFAM" id="SSF52821">
    <property type="entry name" value="Rhodanese/Cell cycle control phosphatase"/>
    <property type="match status" value="1"/>
</dbReference>
<dbReference type="PROSITE" id="PS51329">
    <property type="entry name" value="C_CAP_COFACTOR_C"/>
    <property type="match status" value="1"/>
</dbReference>
<feature type="compositionally biased region" description="Acidic residues" evidence="17">
    <location>
        <begin position="849"/>
        <end position="864"/>
    </location>
</feature>
<keyword evidence="14" id="KW-0564">Palmitate</keyword>
<dbReference type="GO" id="GO:0051301">
    <property type="term" value="P:cell division"/>
    <property type="evidence" value="ECO:0007669"/>
    <property type="project" value="UniProtKB-KW"/>
</dbReference>
<dbReference type="PROSITE" id="PS50206">
    <property type="entry name" value="RHODANESE_3"/>
    <property type="match status" value="1"/>
</dbReference>
<dbReference type="PRINTS" id="PR00716">
    <property type="entry name" value="MPIPHPHTASE"/>
</dbReference>
<comment type="caution">
    <text evidence="20">The sequence shown here is derived from an EMBL/GenBank/DDBJ whole genome shotgun (WGS) entry which is preliminary data.</text>
</comment>
<keyword evidence="16" id="KW-0131">Cell cycle</keyword>
<feature type="compositionally biased region" description="Basic and acidic residues" evidence="17">
    <location>
        <begin position="676"/>
        <end position="694"/>
    </location>
</feature>
<dbReference type="InterPro" id="IPR016098">
    <property type="entry name" value="CAP/MinC_C"/>
</dbReference>
<keyword evidence="10" id="KW-0378">Hydrolase</keyword>
<evidence type="ECO:0000256" key="16">
    <source>
        <dbReference type="ARBA" id="ARBA00023306"/>
    </source>
</evidence>
<evidence type="ECO:0000256" key="4">
    <source>
        <dbReference type="ARBA" id="ARBA00015771"/>
    </source>
</evidence>
<comment type="subcellular location">
    <subcellularLocation>
        <location evidence="1">Cell membrane</location>
        <topology evidence="1">Lipid-anchor</topology>
        <orientation evidence="1">Cytoplasmic side</orientation>
    </subcellularLocation>
</comment>
<comment type="similarity">
    <text evidence="2">Belongs to the TBCC family.</text>
</comment>
<evidence type="ECO:0000256" key="2">
    <source>
        <dbReference type="ARBA" id="ARBA00008848"/>
    </source>
</evidence>
<sequence>MGIGTSRVLRWKGRTMLSSIDSNDHQWEKRKVVNPELYLISDQTGAVCGRLPGEVSGQQFRIRNCKNSYVFVYDYVNTVTIDDCSNCTIIFGPIQTRFCENCTILTACQQFRVRDSKSIIAFIASVSEPIIETSSLILFAPFQLFYPELQDQFRAAGLNLFNCSYSSIHDFSARSTSPANYAFLPLSDDISKHIRLPKDLEAEISSGDNTVRIKAGEVLQRLKSVHASLDADLSTVPITYAGLLIDGNVDGEFALVGLFYHHFVERHAREVIKTLSTRSVYLVRTRSLQYSREDITRIFGDSTLASHSLLGLSLCGCVRVRTVSNTNFVDLTEVKEMVLSGLTKPVFLFVTGNTWCFAVSEGSVREVRGTDGLSGTSPMITLQFQGPTGEVGRLCQAVRRVVRRRLFSRGRTRGLVGSTEDIGSCYAMEREMTMSSSNQGIASQMSRKNVCPDRKHKQIIEYRYSSQYIDESANQEAPSLQAVLESLASTSSFVPANEESVKGLHDIASTLSSGYFSTSSQSFQQTSELADYFSQDDTCGYEGGLSRYLRRTQSNIHEESSENYTTLQTWGEQSSTFRRIHSSTRSSNAYRALFAELPTIHERQSLIARNVRFAEHSLPHSPAHKRPRFTSPSSGVFDNPPSQAADANLDDTLSVSDVGSDESALSISSPLRPHKSGLDIDRKQSSPKESHRSEIPPTKRHPFSRCVSVPSNIVQDRLNTSTDALYDRRKPSVLPVVERTGAGATLISVDTVAHLLTGKYAKRNVNFLIVDCRFPYEYNAGHIKEAVNIYTVSDLVREVFHRIPARSLLENESFVCLGDQLDRMLAKDNPDVPLPVVSDYVRSGYSSDEGGDESEDSILDDDPFEEKKEDSFSGNVGADSPKSVKDESSFASLDISGEADSEPSHVIIFHCEFSSQRAPDMFKFLRKLDRSLNSSRYPFLFFPEQYVMKGGYSEFYRRFPGLCEPSAYMKMFHRSHGSDLRYYRRLTKHVSTSCDACFRNPRLFSFSDLSYSENKENAAHLLRKVRTMYAHKTSSPLSSRATKRQKLAFGESTANIDSESAQSPERQRIDLESPTTSSHQPTDSPDDSSLRLVEAVVRVGQHVIDAFERSRKLGLRWSAYSDSATDNASQFLIK</sequence>
<dbReference type="InterPro" id="IPR000751">
    <property type="entry name" value="MPI_Phosphatase"/>
</dbReference>
<dbReference type="Gene3D" id="3.30.70.141">
    <property type="entry name" value="Nucleoside diphosphate kinase-like domain"/>
    <property type="match status" value="1"/>
</dbReference>
<dbReference type="GO" id="GO:0005096">
    <property type="term" value="F:GTPase activator activity"/>
    <property type="evidence" value="ECO:0007669"/>
    <property type="project" value="UniProtKB-KW"/>
</dbReference>
<dbReference type="SMART" id="SM00673">
    <property type="entry name" value="CARP"/>
    <property type="match status" value="2"/>
</dbReference>
<keyword evidence="5" id="KW-0343">GTPase activation</keyword>
<dbReference type="STRING" id="6210.W6UQD9"/>
<keyword evidence="11" id="KW-0904">Protein phosphatase</keyword>
<dbReference type="GO" id="GO:1990075">
    <property type="term" value="C:periciliary membrane compartment"/>
    <property type="evidence" value="ECO:0007669"/>
    <property type="project" value="TreeGrafter"/>
</dbReference>
<feature type="region of interest" description="Disordered" evidence="17">
    <location>
        <begin position="618"/>
        <end position="702"/>
    </location>
</feature>
<dbReference type="KEGG" id="egl:EGR_09514"/>
<dbReference type="AlphaFoldDB" id="W6UQD9"/>
<evidence type="ECO:0000313" key="21">
    <source>
        <dbReference type="Proteomes" id="UP000019149"/>
    </source>
</evidence>
<feature type="compositionally biased region" description="Polar residues" evidence="17">
    <location>
        <begin position="651"/>
        <end position="669"/>
    </location>
</feature>
<keyword evidence="21" id="KW-1185">Reference proteome</keyword>
<keyword evidence="12" id="KW-0342">GTP-binding</keyword>
<keyword evidence="9" id="KW-0547">Nucleotide-binding</keyword>
<accession>W6UQD9</accession>
<keyword evidence="6" id="KW-1003">Cell membrane</keyword>
<dbReference type="Gene3D" id="3.40.250.10">
    <property type="entry name" value="Rhodanese-like domain"/>
    <property type="match status" value="1"/>
</dbReference>
<evidence type="ECO:0000256" key="10">
    <source>
        <dbReference type="ARBA" id="ARBA00022801"/>
    </source>
</evidence>
<dbReference type="GO" id="GO:0005929">
    <property type="term" value="C:cilium"/>
    <property type="evidence" value="ECO:0007669"/>
    <property type="project" value="TreeGrafter"/>
</dbReference>
<evidence type="ECO:0000256" key="12">
    <source>
        <dbReference type="ARBA" id="ARBA00023134"/>
    </source>
</evidence>
<dbReference type="EMBL" id="APAU02000151">
    <property type="protein sequence ID" value="EUB55619.1"/>
    <property type="molecule type" value="Genomic_DNA"/>
</dbReference>
<feature type="compositionally biased region" description="Polar residues" evidence="17">
    <location>
        <begin position="1073"/>
        <end position="1083"/>
    </location>
</feature>
<evidence type="ECO:0000256" key="5">
    <source>
        <dbReference type="ARBA" id="ARBA00022468"/>
    </source>
</evidence>
<evidence type="ECO:0000256" key="7">
    <source>
        <dbReference type="ARBA" id="ARBA00022618"/>
    </source>
</evidence>
<dbReference type="Gene3D" id="2.160.20.70">
    <property type="match status" value="1"/>
</dbReference>
<evidence type="ECO:0000256" key="6">
    <source>
        <dbReference type="ARBA" id="ARBA00022475"/>
    </source>
</evidence>
<dbReference type="InterPro" id="IPR001763">
    <property type="entry name" value="Rhodanese-like_dom"/>
</dbReference>
<dbReference type="GO" id="GO:0004725">
    <property type="term" value="F:protein tyrosine phosphatase activity"/>
    <property type="evidence" value="ECO:0007669"/>
    <property type="project" value="InterPro"/>
</dbReference>
<dbReference type="Pfam" id="PF07986">
    <property type="entry name" value="TBCC"/>
    <property type="match status" value="1"/>
</dbReference>
<dbReference type="GO" id="GO:0006892">
    <property type="term" value="P:post-Golgi vesicle-mediated transport"/>
    <property type="evidence" value="ECO:0007669"/>
    <property type="project" value="TreeGrafter"/>
</dbReference>
<name>W6UQD9_ECHGR</name>
<dbReference type="InterPro" id="IPR012945">
    <property type="entry name" value="Tubulin-bd_cofactor_C_dom"/>
</dbReference>
<dbReference type="OrthoDB" id="9999371at2759"/>
<feature type="compositionally biased region" description="Polar residues" evidence="17">
    <location>
        <begin position="630"/>
        <end position="642"/>
    </location>
</feature>
<evidence type="ECO:0000259" key="18">
    <source>
        <dbReference type="PROSITE" id="PS50206"/>
    </source>
</evidence>
<evidence type="ECO:0000256" key="3">
    <source>
        <dbReference type="ARBA" id="ARBA00011065"/>
    </source>
</evidence>
<comment type="similarity">
    <text evidence="3">Belongs to the MPI phosphatase family.</text>
</comment>
<dbReference type="InterPro" id="IPR039093">
    <property type="entry name" value="XRP2"/>
</dbReference>
<dbReference type="SMART" id="SM00450">
    <property type="entry name" value="RHOD"/>
    <property type="match status" value="1"/>
</dbReference>
<dbReference type="Pfam" id="PF00581">
    <property type="entry name" value="Rhodanese"/>
    <property type="match status" value="1"/>
</dbReference>
<keyword evidence="13" id="KW-0472">Membrane</keyword>
<dbReference type="PANTHER" id="PTHR15440:SF0">
    <property type="entry name" value="PROTEIN XRP2"/>
    <property type="match status" value="1"/>
</dbReference>
<reference evidence="20 21" key="1">
    <citation type="journal article" date="2013" name="Nat. Genet.">
        <title>The genome of the hydatid tapeworm Echinococcus granulosus.</title>
        <authorList>
            <person name="Zheng H."/>
            <person name="Zhang W."/>
            <person name="Zhang L."/>
            <person name="Zhang Z."/>
            <person name="Li J."/>
            <person name="Lu G."/>
            <person name="Zhu Y."/>
            <person name="Wang Y."/>
            <person name="Huang Y."/>
            <person name="Liu J."/>
            <person name="Kang H."/>
            <person name="Chen J."/>
            <person name="Wang L."/>
            <person name="Chen A."/>
            <person name="Yu S."/>
            <person name="Gao Z."/>
            <person name="Jin L."/>
            <person name="Gu W."/>
            <person name="Wang Z."/>
            <person name="Zhao L."/>
            <person name="Shi B."/>
            <person name="Wen H."/>
            <person name="Lin R."/>
            <person name="Jones M.K."/>
            <person name="Brejova B."/>
            <person name="Vinar T."/>
            <person name="Zhao G."/>
            <person name="McManus D.P."/>
            <person name="Chen Z."/>
            <person name="Zhou Y."/>
            <person name="Wang S."/>
        </authorList>
    </citation>
    <scope>NUCLEOTIDE SEQUENCE [LARGE SCALE GENOMIC DNA]</scope>
</reference>
<dbReference type="InterPro" id="IPR036873">
    <property type="entry name" value="Rhodanese-like_dom_sf"/>
</dbReference>
<feature type="domain" description="Rhodanese" evidence="18">
    <location>
        <begin position="763"/>
        <end position="964"/>
    </location>
</feature>
<dbReference type="PANTHER" id="PTHR15440">
    <property type="entry name" value="XRP2 PROTEIN"/>
    <property type="match status" value="1"/>
</dbReference>
<dbReference type="GeneID" id="36345229"/>
<organism evidence="20 21">
    <name type="scientific">Echinococcus granulosus</name>
    <name type="common">Hydatid tapeworm</name>
    <dbReference type="NCBI Taxonomy" id="6210"/>
    <lineage>
        <taxon>Eukaryota</taxon>
        <taxon>Metazoa</taxon>
        <taxon>Spiralia</taxon>
        <taxon>Lophotrochozoa</taxon>
        <taxon>Platyhelminthes</taxon>
        <taxon>Cestoda</taxon>
        <taxon>Eucestoda</taxon>
        <taxon>Cyclophyllidea</taxon>
        <taxon>Taeniidae</taxon>
        <taxon>Echinococcus</taxon>
        <taxon>Echinococcus granulosus group</taxon>
    </lineage>
</organism>
<evidence type="ECO:0000256" key="14">
    <source>
        <dbReference type="ARBA" id="ARBA00023139"/>
    </source>
</evidence>
<keyword evidence="7" id="KW-0132">Cell division</keyword>
<evidence type="ECO:0000259" key="19">
    <source>
        <dbReference type="PROSITE" id="PS51329"/>
    </source>
</evidence>
<protein>
    <recommendedName>
        <fullName evidence="4">Protein XRP2</fullName>
    </recommendedName>
</protein>
<proteinExistence type="inferred from homology"/>
<evidence type="ECO:0000256" key="11">
    <source>
        <dbReference type="ARBA" id="ARBA00022912"/>
    </source>
</evidence>